<dbReference type="AlphaFoldDB" id="Q79BD2"/>
<accession>Q79BD2</accession>
<dbReference type="EMBL" id="U82598">
    <property type="protein sequence ID" value="AAB40735.1"/>
    <property type="molecule type" value="Genomic_DNA"/>
</dbReference>
<dbReference type="IntAct" id="Q79BD2">
    <property type="interactions" value="9"/>
</dbReference>
<protein>
    <submittedName>
        <fullName evidence="1">Uncharacterized protein</fullName>
    </submittedName>
</protein>
<evidence type="ECO:0000313" key="1">
    <source>
        <dbReference type="EMBL" id="AAB40735.1"/>
    </source>
</evidence>
<name>Q79BD2_ECOLX</name>
<reference evidence="1" key="1">
    <citation type="submission" date="1996-12" db="EMBL/GenBank/DDBJ databases">
        <title>Sequence of minutes 4-25 of Escherichia coli.</title>
        <authorList>
            <person name="Chung E."/>
            <person name="Allen E."/>
            <person name="Araujo R."/>
            <person name="Aparicio A."/>
            <person name="Davis K."/>
            <person name="Duncan M."/>
            <person name="Federspiel N."/>
            <person name="Hyman R."/>
            <person name="Kalman S."/>
            <person name="Komp C."/>
            <person name="Kurdi O."/>
            <person name="Lew H."/>
            <person name="Lin D."/>
            <person name="Namath A."/>
            <person name="Oefner P."/>
            <person name="Roberts D."/>
            <person name="Schramm S."/>
            <person name="Davis R.W."/>
        </authorList>
    </citation>
    <scope>NUCLEOTIDE SEQUENCE</scope>
</reference>
<sequence length="186" mass="21389">MTFSFLCYAITRAHLDSMQRRLKRRNAGLPCCEVPGYYREDASSPLLPKYKTNFSQCLVHFFDELRHHLVKTRHVLFIPLNHDIMQAFTLHARVIVGKVPGIFSRHPHAVLHLGHVSRFYCLETTEPEFHEIPGGTSIAGSVACIRMQSLIRGNRTRITGWLPTCTRTCGPMRWLTRNYGARLPMN</sequence>
<organism evidence="1">
    <name type="scientific">Escherichia coli</name>
    <dbReference type="NCBI Taxonomy" id="562"/>
    <lineage>
        <taxon>Bacteria</taxon>
        <taxon>Pseudomonadati</taxon>
        <taxon>Pseudomonadota</taxon>
        <taxon>Gammaproteobacteria</taxon>
        <taxon>Enterobacterales</taxon>
        <taxon>Enterobacteriaceae</taxon>
        <taxon>Escherichia</taxon>
    </lineage>
</organism>
<proteinExistence type="predicted"/>
<dbReference type="PIR" id="H64785">
    <property type="entry name" value="H64785"/>
</dbReference>